<dbReference type="EMBL" id="VIWT01000001">
    <property type="protein sequence ID" value="TWF96270.1"/>
    <property type="molecule type" value="Genomic_DNA"/>
</dbReference>
<dbReference type="InterPro" id="IPR006521">
    <property type="entry name" value="Tail_protein_I"/>
</dbReference>
<proteinExistence type="predicted"/>
<keyword evidence="2" id="KW-1185">Reference proteome</keyword>
<organism evidence="1 2">
    <name type="scientific">Kitasatospora viridis</name>
    <dbReference type="NCBI Taxonomy" id="281105"/>
    <lineage>
        <taxon>Bacteria</taxon>
        <taxon>Bacillati</taxon>
        <taxon>Actinomycetota</taxon>
        <taxon>Actinomycetes</taxon>
        <taxon>Kitasatosporales</taxon>
        <taxon>Streptomycetaceae</taxon>
        <taxon>Kitasatospora</taxon>
    </lineage>
</organism>
<evidence type="ECO:0000313" key="2">
    <source>
        <dbReference type="Proteomes" id="UP000317940"/>
    </source>
</evidence>
<name>A0A561UA76_9ACTN</name>
<protein>
    <submittedName>
        <fullName evidence="1">Phage tail-like protein</fullName>
    </submittedName>
</protein>
<accession>A0A561UA76</accession>
<dbReference type="Proteomes" id="UP000317940">
    <property type="component" value="Unassembled WGS sequence"/>
</dbReference>
<dbReference type="Pfam" id="PF09684">
    <property type="entry name" value="Tail_P2_I"/>
    <property type="match status" value="1"/>
</dbReference>
<dbReference type="NCBIfam" id="TIGR02242">
    <property type="entry name" value="tail_TIGR02242"/>
    <property type="match status" value="1"/>
</dbReference>
<sequence>MRGGIDGLGTRHPIGAQLPAAFAEDPLMQRFTEGLDGVLAPLLTVLDCQEAYLDPALAPRDFTTWLGSWVGAELTDDEPEAMLREAVAAAAALHRLRGTARGLAEAVRLAFGVLPEIHESGGAQWSARPLGEFPGDPVAALTVVLRVPDPAAVDQRRLNDLVRAARPAHIPCTVQVIPIERT</sequence>
<reference evidence="1 2" key="1">
    <citation type="submission" date="2019-06" db="EMBL/GenBank/DDBJ databases">
        <title>Sequencing the genomes of 1000 actinobacteria strains.</title>
        <authorList>
            <person name="Klenk H.-P."/>
        </authorList>
    </citation>
    <scope>NUCLEOTIDE SEQUENCE [LARGE SCALE GENOMIC DNA]</scope>
    <source>
        <strain evidence="1 2">DSM 44826</strain>
    </source>
</reference>
<gene>
    <name evidence="1" type="ORF">FHX73_1134</name>
</gene>
<dbReference type="OrthoDB" id="370073at2"/>
<dbReference type="RefSeq" id="WP_145902652.1">
    <property type="nucleotide sequence ID" value="NZ_BAAAMZ010000020.1"/>
</dbReference>
<evidence type="ECO:0000313" key="1">
    <source>
        <dbReference type="EMBL" id="TWF96270.1"/>
    </source>
</evidence>
<dbReference type="InterPro" id="IPR011748">
    <property type="entry name" value="Unchr_phage_tail-like"/>
</dbReference>
<comment type="caution">
    <text evidence="1">The sequence shown here is derived from an EMBL/GenBank/DDBJ whole genome shotgun (WGS) entry which is preliminary data.</text>
</comment>
<dbReference type="AlphaFoldDB" id="A0A561UA76"/>